<dbReference type="AlphaFoldDB" id="A0AAW0CRX4"/>
<name>A0AAW0CRX4_9AGAR</name>
<organism evidence="2 3">
    <name type="scientific">Favolaschia claudopus</name>
    <dbReference type="NCBI Taxonomy" id="2862362"/>
    <lineage>
        <taxon>Eukaryota</taxon>
        <taxon>Fungi</taxon>
        <taxon>Dikarya</taxon>
        <taxon>Basidiomycota</taxon>
        <taxon>Agaricomycotina</taxon>
        <taxon>Agaricomycetes</taxon>
        <taxon>Agaricomycetidae</taxon>
        <taxon>Agaricales</taxon>
        <taxon>Marasmiineae</taxon>
        <taxon>Mycenaceae</taxon>
        <taxon>Favolaschia</taxon>
    </lineage>
</organism>
<reference evidence="2 3" key="1">
    <citation type="journal article" date="2024" name="J Genomics">
        <title>Draft genome sequencing and assembly of Favolaschia claudopus CIRM-BRFM 2984 isolated from oak limbs.</title>
        <authorList>
            <person name="Navarro D."/>
            <person name="Drula E."/>
            <person name="Chaduli D."/>
            <person name="Cazenave R."/>
            <person name="Ahrendt S."/>
            <person name="Wang J."/>
            <person name="Lipzen A."/>
            <person name="Daum C."/>
            <person name="Barry K."/>
            <person name="Grigoriev I.V."/>
            <person name="Favel A."/>
            <person name="Rosso M.N."/>
            <person name="Martin F."/>
        </authorList>
    </citation>
    <scope>NUCLEOTIDE SEQUENCE [LARGE SCALE GENOMIC DNA]</scope>
    <source>
        <strain evidence="2 3">CIRM-BRFM 2984</strain>
    </source>
</reference>
<feature type="region of interest" description="Disordered" evidence="1">
    <location>
        <begin position="127"/>
        <end position="165"/>
    </location>
</feature>
<feature type="region of interest" description="Disordered" evidence="1">
    <location>
        <begin position="181"/>
        <end position="200"/>
    </location>
</feature>
<evidence type="ECO:0000313" key="3">
    <source>
        <dbReference type="Proteomes" id="UP001362999"/>
    </source>
</evidence>
<dbReference type="EMBL" id="JAWWNJ010000014">
    <property type="protein sequence ID" value="KAK7041316.1"/>
    <property type="molecule type" value="Genomic_DNA"/>
</dbReference>
<accession>A0AAW0CRX4</accession>
<evidence type="ECO:0000313" key="2">
    <source>
        <dbReference type="EMBL" id="KAK7041316.1"/>
    </source>
</evidence>
<dbReference type="Proteomes" id="UP001362999">
    <property type="component" value="Unassembled WGS sequence"/>
</dbReference>
<keyword evidence="3" id="KW-1185">Reference proteome</keyword>
<feature type="compositionally biased region" description="Polar residues" evidence="1">
    <location>
        <begin position="128"/>
        <end position="143"/>
    </location>
</feature>
<comment type="caution">
    <text evidence="2">The sequence shown here is derived from an EMBL/GenBank/DDBJ whole genome shotgun (WGS) entry which is preliminary data.</text>
</comment>
<evidence type="ECO:0000256" key="1">
    <source>
        <dbReference type="SAM" id="MobiDB-lite"/>
    </source>
</evidence>
<proteinExistence type="predicted"/>
<sequence length="369" mass="41055">MATVRRVLPDGLTVSTLLSAKGAQLKFWTTQTNASAEEKVLKISGTVDQLRTNLAAYYGLDLTVIPRAHEVTVPTIDESIRDRQWADFVALGTEWKSTVEAGRVFHLLTSSTSNDIKNVSLPMGTATREPQLNNQIPQCSNSPKHSDGIVPSTDSTGGAHQKDIHPITLPADNLSAHAHDSNITSASTGRNLQSPDTNTPASLHEAALLDNLSQVVEGLERCEGLRDIVEQVESGKVAEIRARYGPAEGRRGTADAAWPRLFQNASEEFSGDKERFFSFFSVPSVTKKRKRPQDKPVAPEERFRSFRKIVEAAPWCEADVLADRQKEQYYGADGEFSSDLWGERWGSMNSWEVWRNMEKEHYEKKKDSI</sequence>
<protein>
    <submittedName>
        <fullName evidence="2">Uncharacterized protein</fullName>
    </submittedName>
</protein>
<gene>
    <name evidence="2" type="ORF">R3P38DRAFT_3348832</name>
</gene>